<reference evidence="3" key="1">
    <citation type="submission" date="2023-06" db="EMBL/GenBank/DDBJ databases">
        <title>Genome-scale phylogeny and comparative genomics of the fungal order Sordariales.</title>
        <authorList>
            <consortium name="Lawrence Berkeley National Laboratory"/>
            <person name="Hensen N."/>
            <person name="Bonometti L."/>
            <person name="Westerberg I."/>
            <person name="Brannstrom I.O."/>
            <person name="Guillou S."/>
            <person name="Cros-Aarteil S."/>
            <person name="Calhoun S."/>
            <person name="Haridas S."/>
            <person name="Kuo A."/>
            <person name="Mondo S."/>
            <person name="Pangilinan J."/>
            <person name="Riley R."/>
            <person name="Labutti K."/>
            <person name="Andreopoulos B."/>
            <person name="Lipzen A."/>
            <person name="Chen C."/>
            <person name="Yanf M."/>
            <person name="Daum C."/>
            <person name="Ng V."/>
            <person name="Clum A."/>
            <person name="Steindorff A."/>
            <person name="Ohm R."/>
            <person name="Martin F."/>
            <person name="Silar P."/>
            <person name="Natvig D."/>
            <person name="Lalanne C."/>
            <person name="Gautier V."/>
            <person name="Ament-Velasquez S.L."/>
            <person name="Kruys A."/>
            <person name="Hutchinson M.I."/>
            <person name="Powell A.J."/>
            <person name="Barry K."/>
            <person name="Miller A.N."/>
            <person name="Grigoriev I.V."/>
            <person name="Debuchy R."/>
            <person name="Gladieux P."/>
            <person name="Thoren M.H."/>
            <person name="Johannesson H."/>
        </authorList>
    </citation>
    <scope>NUCLEOTIDE SEQUENCE</scope>
    <source>
        <strain evidence="3">PSN4</strain>
    </source>
</reference>
<feature type="transmembrane region" description="Helical" evidence="2">
    <location>
        <begin position="396"/>
        <end position="416"/>
    </location>
</feature>
<keyword evidence="2" id="KW-1133">Transmembrane helix</keyword>
<keyword evidence="2" id="KW-0812">Transmembrane</keyword>
<dbReference type="AlphaFoldDB" id="A0AAJ0F9B4"/>
<evidence type="ECO:0000313" key="3">
    <source>
        <dbReference type="EMBL" id="KAK1752985.1"/>
    </source>
</evidence>
<keyword evidence="4" id="KW-1185">Reference proteome</keyword>
<comment type="caution">
    <text evidence="3">The sequence shown here is derived from an EMBL/GenBank/DDBJ whole genome shotgun (WGS) entry which is preliminary data.</text>
</comment>
<feature type="compositionally biased region" description="Low complexity" evidence="1">
    <location>
        <begin position="322"/>
        <end position="334"/>
    </location>
</feature>
<feature type="transmembrane region" description="Helical" evidence="2">
    <location>
        <begin position="436"/>
        <end position="457"/>
    </location>
</feature>
<gene>
    <name evidence="3" type="ORF">QBC47DRAFT_387502</name>
</gene>
<organism evidence="3 4">
    <name type="scientific">Echria macrotheca</name>
    <dbReference type="NCBI Taxonomy" id="438768"/>
    <lineage>
        <taxon>Eukaryota</taxon>
        <taxon>Fungi</taxon>
        <taxon>Dikarya</taxon>
        <taxon>Ascomycota</taxon>
        <taxon>Pezizomycotina</taxon>
        <taxon>Sordariomycetes</taxon>
        <taxon>Sordariomycetidae</taxon>
        <taxon>Sordariales</taxon>
        <taxon>Schizotheciaceae</taxon>
        <taxon>Echria</taxon>
    </lineage>
</organism>
<feature type="region of interest" description="Disordered" evidence="1">
    <location>
        <begin position="481"/>
        <end position="503"/>
    </location>
</feature>
<protein>
    <submittedName>
        <fullName evidence="3">Uncharacterized protein</fullName>
    </submittedName>
</protein>
<accession>A0AAJ0F9B4</accession>
<sequence>MDWLWSDHQVQSEDLRFLKVSATPLTEANRRRHWTGKVWRIDSTSNTWSQAAAQNQRLNVTGHTSFDNTEQWTTWADNQTLQDPSNALPQTHPELEHLSIVISSLVNLTGFNNKLNYDDATALRYTIMPTDLLLSTAQKLHLHRGYFSLIESANPCAIKLTGSIQERPCEFYLLRTSNALTFQSAITITHFPKHTVTANNSTITLGARTNVFISGYTADTLAQFTSHITRSSSFPSAPDRIITAFLEIENKLRFSSVRAAVRDMQTVLQELAREPVTEAPSARQKLLHTVDLYFVVHHLRTDGLVAWRDQLLSLSKQLQEDGQQNQGPGNGQNQVTNDDKKHLRRYIDQLVSQYDHRIGRCDMVLQGASLAYQMETAQLSRKDTEIAIGDGKTMKAIAVLTMIFLPGTFIATMLAVPQIEDALKPENDGSFGDQKWKWYIVLAIPLTVAALVIYAVWEFLYKRKYLKALFGERDGEADNGVGEYENIPLQPRPTGDLEAARGL</sequence>
<feature type="region of interest" description="Disordered" evidence="1">
    <location>
        <begin position="319"/>
        <end position="338"/>
    </location>
</feature>
<evidence type="ECO:0000313" key="4">
    <source>
        <dbReference type="Proteomes" id="UP001239445"/>
    </source>
</evidence>
<name>A0AAJ0F9B4_9PEZI</name>
<evidence type="ECO:0000256" key="1">
    <source>
        <dbReference type="SAM" id="MobiDB-lite"/>
    </source>
</evidence>
<evidence type="ECO:0000256" key="2">
    <source>
        <dbReference type="SAM" id="Phobius"/>
    </source>
</evidence>
<dbReference type="Gene3D" id="1.20.58.340">
    <property type="entry name" value="Magnesium transport protein CorA, transmembrane region"/>
    <property type="match status" value="1"/>
</dbReference>
<proteinExistence type="predicted"/>
<dbReference type="EMBL" id="MU839838">
    <property type="protein sequence ID" value="KAK1752985.1"/>
    <property type="molecule type" value="Genomic_DNA"/>
</dbReference>
<dbReference type="Proteomes" id="UP001239445">
    <property type="component" value="Unassembled WGS sequence"/>
</dbReference>
<keyword evidence="2" id="KW-0472">Membrane</keyword>